<dbReference type="AlphaFoldDB" id="F4Q0K0"/>
<dbReference type="Proteomes" id="UP000007797">
    <property type="component" value="Unassembled WGS sequence"/>
</dbReference>
<gene>
    <name evidence="1" type="ORF">DFA_03845</name>
</gene>
<dbReference type="InterPro" id="IPR002110">
    <property type="entry name" value="Ankyrin_rpt"/>
</dbReference>
<dbReference type="PANTHER" id="PTHR46586">
    <property type="entry name" value="ANKYRIN REPEAT-CONTAINING PROTEIN"/>
    <property type="match status" value="1"/>
</dbReference>
<evidence type="ECO:0000313" key="2">
    <source>
        <dbReference type="Proteomes" id="UP000007797"/>
    </source>
</evidence>
<organism evidence="1 2">
    <name type="scientific">Cavenderia fasciculata</name>
    <name type="common">Slime mold</name>
    <name type="synonym">Dictyostelium fasciculatum</name>
    <dbReference type="NCBI Taxonomy" id="261658"/>
    <lineage>
        <taxon>Eukaryota</taxon>
        <taxon>Amoebozoa</taxon>
        <taxon>Evosea</taxon>
        <taxon>Eumycetozoa</taxon>
        <taxon>Dictyostelia</taxon>
        <taxon>Acytosteliales</taxon>
        <taxon>Cavenderiaceae</taxon>
        <taxon>Cavenderia</taxon>
    </lineage>
</organism>
<dbReference type="Pfam" id="PF12796">
    <property type="entry name" value="Ank_2"/>
    <property type="match status" value="2"/>
</dbReference>
<dbReference type="EMBL" id="GL883018">
    <property type="protein sequence ID" value="EGG18351.1"/>
    <property type="molecule type" value="Genomic_DNA"/>
</dbReference>
<dbReference type="OrthoDB" id="2163089at2759"/>
<dbReference type="SUPFAM" id="SSF48403">
    <property type="entry name" value="Ankyrin repeat"/>
    <property type="match status" value="1"/>
</dbReference>
<dbReference type="Gene3D" id="1.25.40.20">
    <property type="entry name" value="Ankyrin repeat-containing domain"/>
    <property type="match status" value="2"/>
</dbReference>
<dbReference type="KEGG" id="dfa:DFA_03845"/>
<accession>F4Q0K0</accession>
<evidence type="ECO:0000313" key="1">
    <source>
        <dbReference type="EMBL" id="EGG18351.1"/>
    </source>
</evidence>
<name>F4Q0K0_CACFS</name>
<keyword evidence="2" id="KW-1185">Reference proteome</keyword>
<reference evidence="2" key="1">
    <citation type="journal article" date="2011" name="Genome Res.">
        <title>Phylogeny-wide analysis of social amoeba genomes highlights ancient origins for complex intercellular communication.</title>
        <authorList>
            <person name="Heidel A.J."/>
            <person name="Lawal H.M."/>
            <person name="Felder M."/>
            <person name="Schilde C."/>
            <person name="Helps N.R."/>
            <person name="Tunggal B."/>
            <person name="Rivero F."/>
            <person name="John U."/>
            <person name="Schleicher M."/>
            <person name="Eichinger L."/>
            <person name="Platzer M."/>
            <person name="Noegel A.A."/>
            <person name="Schaap P."/>
            <person name="Gloeckner G."/>
        </authorList>
    </citation>
    <scope>NUCLEOTIDE SEQUENCE [LARGE SCALE GENOMIC DNA]</scope>
    <source>
        <strain evidence="2">SH3</strain>
    </source>
</reference>
<dbReference type="GeneID" id="14870584"/>
<protein>
    <recommendedName>
        <fullName evidence="3">Ankyrin repeat-containing protein</fullName>
    </recommendedName>
</protein>
<dbReference type="RefSeq" id="XP_004366255.1">
    <property type="nucleotide sequence ID" value="XM_004366198.1"/>
</dbReference>
<proteinExistence type="predicted"/>
<sequence>MDAASGNNHIDVVKFLYEHRSEGATSLAIHQAIESGHTEMVEYLVQVVKSECSSAAVRMAIEKGRLDILSLLHDYYPNNSGVWTRSDMNLAAKLGHFEIVKFLHEHRQEGCTVKALDNACKYGFMDIVKFLHEHRQEGCTTKALNKASKKGFMDIVLFLHQHRTEGGTYKAMSDAAQYGHFEILKFLYNNRRQEVNVADAIELSCCNQRNEIPLFLLDIFIKEKEDIGGLKAARLQLDNIESAIIISSICGHLEYVKYLVSTFNITTLEKDSIYEIKYLYGK</sequence>
<dbReference type="InterPro" id="IPR052050">
    <property type="entry name" value="SecEffector_AnkRepeat"/>
</dbReference>
<evidence type="ECO:0008006" key="3">
    <source>
        <dbReference type="Google" id="ProtNLM"/>
    </source>
</evidence>
<dbReference type="InterPro" id="IPR036770">
    <property type="entry name" value="Ankyrin_rpt-contain_sf"/>
</dbReference>
<dbReference type="PANTHER" id="PTHR46586:SF3">
    <property type="entry name" value="ANKYRIN REPEAT-CONTAINING PROTEIN"/>
    <property type="match status" value="1"/>
</dbReference>